<dbReference type="GO" id="GO:0095500">
    <property type="term" value="P:acetylcholine receptor signaling pathway"/>
    <property type="evidence" value="ECO:0007669"/>
    <property type="project" value="TreeGrafter"/>
</dbReference>
<keyword evidence="2" id="KW-1015">Disulfide bond</keyword>
<dbReference type="GeneTree" id="ENSGT00390000002215"/>
<evidence type="ECO:0000313" key="4">
    <source>
        <dbReference type="Proteomes" id="UP000005226"/>
    </source>
</evidence>
<accession>H2TJR4</accession>
<keyword evidence="4" id="KW-1185">Reference proteome</keyword>
<dbReference type="InParanoid" id="H2TJR4"/>
<dbReference type="SUPFAM" id="SSF57302">
    <property type="entry name" value="Snake toxin-like"/>
    <property type="match status" value="1"/>
</dbReference>
<reference evidence="3" key="2">
    <citation type="submission" date="2025-08" db="UniProtKB">
        <authorList>
            <consortium name="Ensembl"/>
        </authorList>
    </citation>
    <scope>IDENTIFICATION</scope>
</reference>
<dbReference type="Ensembl" id="ENSTRUT00000025021.3">
    <property type="protein sequence ID" value="ENSTRUP00000024918.3"/>
    <property type="gene ID" value="ENSTRUG00000009918.3"/>
</dbReference>
<evidence type="ECO:0000256" key="2">
    <source>
        <dbReference type="ARBA" id="ARBA00023157"/>
    </source>
</evidence>
<dbReference type="eggNOG" id="ENOG502S22T">
    <property type="taxonomic scope" value="Eukaryota"/>
</dbReference>
<dbReference type="GO" id="GO:0045202">
    <property type="term" value="C:synapse"/>
    <property type="evidence" value="ECO:0007669"/>
    <property type="project" value="GOC"/>
</dbReference>
<dbReference type="GO" id="GO:0030550">
    <property type="term" value="F:acetylcholine receptor inhibitor activity"/>
    <property type="evidence" value="ECO:0007669"/>
    <property type="project" value="TreeGrafter"/>
</dbReference>
<protein>
    <submittedName>
        <fullName evidence="3">LY6/PLAUR domain containing 1</fullName>
    </submittedName>
</protein>
<sequence length="207" mass="22730">MFILYILAHMNNSRIPDHVVAVDRVRQRRWIRARTRRGRRCALVSACPAAGSGVRVQPSDLQRSVSDAPARRNMRLLSVSTLLLFFCTSGLALQIQCYQCEMTHDCSTPEFIVNCTINVQDMCQKEVLVKDDGVHYRKSCASSGACLIASSGYQQFCTGKLNSVCITCCNTALCNGPRQKKRPQSSAGVAASSPWPLVVALLSSVLC</sequence>
<reference evidence="3" key="3">
    <citation type="submission" date="2025-09" db="UniProtKB">
        <authorList>
            <consortium name="Ensembl"/>
        </authorList>
    </citation>
    <scope>IDENTIFICATION</scope>
</reference>
<name>H2TJR4_TAKRU</name>
<evidence type="ECO:0000313" key="3">
    <source>
        <dbReference type="Ensembl" id="ENSTRUP00000024918.3"/>
    </source>
</evidence>
<reference evidence="3 4" key="1">
    <citation type="journal article" date="2011" name="Genome Biol. Evol.">
        <title>Integration of the genetic map and genome assembly of fugu facilitates insights into distinct features of genome evolution in teleosts and mammals.</title>
        <authorList>
            <person name="Kai W."/>
            <person name="Kikuchi K."/>
            <person name="Tohari S."/>
            <person name="Chew A.K."/>
            <person name="Tay A."/>
            <person name="Fujiwara A."/>
            <person name="Hosoya S."/>
            <person name="Suetake H."/>
            <person name="Naruse K."/>
            <person name="Brenner S."/>
            <person name="Suzuki Y."/>
            <person name="Venkatesh B."/>
        </authorList>
    </citation>
    <scope>NUCLEOTIDE SEQUENCE [LARGE SCALE GENOMIC DNA]</scope>
</reference>
<dbReference type="Proteomes" id="UP000005226">
    <property type="component" value="Chromosome 1"/>
</dbReference>
<dbReference type="PANTHER" id="PTHR10036">
    <property type="entry name" value="CD59 GLYCOPROTEIN"/>
    <property type="match status" value="1"/>
</dbReference>
<gene>
    <name evidence="3" type="primary">lypd1</name>
</gene>
<dbReference type="CDD" id="cd23559">
    <property type="entry name" value="TFP_LU_ECD_LYPD1"/>
    <property type="match status" value="1"/>
</dbReference>
<dbReference type="HOGENOM" id="CLU_152037_0_0_1"/>
<dbReference type="InterPro" id="IPR045860">
    <property type="entry name" value="Snake_toxin-like_sf"/>
</dbReference>
<organism evidence="3 4">
    <name type="scientific">Takifugu rubripes</name>
    <name type="common">Japanese pufferfish</name>
    <name type="synonym">Fugu rubripes</name>
    <dbReference type="NCBI Taxonomy" id="31033"/>
    <lineage>
        <taxon>Eukaryota</taxon>
        <taxon>Metazoa</taxon>
        <taxon>Chordata</taxon>
        <taxon>Craniata</taxon>
        <taxon>Vertebrata</taxon>
        <taxon>Euteleostomi</taxon>
        <taxon>Actinopterygii</taxon>
        <taxon>Neopterygii</taxon>
        <taxon>Teleostei</taxon>
        <taxon>Neoteleostei</taxon>
        <taxon>Acanthomorphata</taxon>
        <taxon>Eupercaria</taxon>
        <taxon>Tetraodontiformes</taxon>
        <taxon>Tetradontoidea</taxon>
        <taxon>Tetraodontidae</taxon>
        <taxon>Takifugu</taxon>
    </lineage>
</organism>
<proteinExistence type="predicted"/>
<keyword evidence="1" id="KW-0732">Signal</keyword>
<dbReference type="AlphaFoldDB" id="H2TJR4"/>
<evidence type="ECO:0000256" key="1">
    <source>
        <dbReference type="ARBA" id="ARBA00022729"/>
    </source>
</evidence>
<dbReference type="PANTHER" id="PTHR10036:SF7">
    <property type="entry name" value="LY6_PLAUR DOMAIN-CONTAINING PROTEIN 1"/>
    <property type="match status" value="1"/>
</dbReference>